<comment type="cofactor">
    <cofactor evidence="5">
        <name>Mg(2+)</name>
        <dbReference type="ChEBI" id="CHEBI:18420"/>
    </cofactor>
</comment>
<dbReference type="PANTHER" id="PTHR23407">
    <property type="entry name" value="ATPASE INHIBITOR/5-FORMYLTETRAHYDROFOLATE CYCLO-LIGASE"/>
    <property type="match status" value="1"/>
</dbReference>
<dbReference type="Gene3D" id="3.40.50.10420">
    <property type="entry name" value="NagB/RpiA/CoA transferase-like"/>
    <property type="match status" value="1"/>
</dbReference>
<reference evidence="6" key="1">
    <citation type="submission" date="2013-12" db="EMBL/GenBank/DDBJ databases">
        <authorList>
            <person name="Linke B."/>
        </authorList>
    </citation>
    <scope>NUCLEOTIDE SEQUENCE [LARGE SCALE GENOMIC DNA]</scope>
    <source>
        <strain evidence="6">CRIB-18</strain>
    </source>
</reference>
<dbReference type="InterPro" id="IPR002698">
    <property type="entry name" value="FTHF_cligase"/>
</dbReference>
<proteinExistence type="inferred from homology"/>
<evidence type="ECO:0000313" key="7">
    <source>
        <dbReference type="Proteomes" id="UP000031552"/>
    </source>
</evidence>
<dbReference type="EMBL" id="CCEJ010000008">
    <property type="protein sequence ID" value="CDR34416.1"/>
    <property type="molecule type" value="Genomic_DNA"/>
</dbReference>
<dbReference type="OrthoDB" id="9801938at2"/>
<comment type="similarity">
    <text evidence="1 5">Belongs to the 5-formyltetrahydrofolate cyclo-ligase family.</text>
</comment>
<feature type="binding site" evidence="4">
    <location>
        <begin position="134"/>
        <end position="142"/>
    </location>
    <ligand>
        <name>ATP</name>
        <dbReference type="ChEBI" id="CHEBI:30616"/>
    </ligand>
</feature>
<reference evidence="6" key="2">
    <citation type="submission" date="2014-09" db="EMBL/GenBank/DDBJ databases">
        <title>Criblamydia sequanensis harbors a mega-plasmid encoding arsenite resistance.</title>
        <authorList>
            <person name="Bertelli C."/>
            <person name="Goesmann A."/>
            <person name="Greub G."/>
        </authorList>
    </citation>
    <scope>NUCLEOTIDE SEQUENCE [LARGE SCALE GENOMIC DNA]</scope>
    <source>
        <strain evidence="6">CRIB-18</strain>
    </source>
</reference>
<gene>
    <name evidence="6" type="ORF">CSEC_1602</name>
</gene>
<dbReference type="GO" id="GO:0035999">
    <property type="term" value="P:tetrahydrofolate interconversion"/>
    <property type="evidence" value="ECO:0007669"/>
    <property type="project" value="TreeGrafter"/>
</dbReference>
<keyword evidence="6" id="KW-0436">Ligase</keyword>
<dbReference type="InterPro" id="IPR024185">
    <property type="entry name" value="FTHF_cligase-like_sf"/>
</dbReference>
<dbReference type="EC" id="6.3.3.2" evidence="5"/>
<feature type="binding site" evidence="4">
    <location>
        <position position="51"/>
    </location>
    <ligand>
        <name>substrate</name>
    </ligand>
</feature>
<accession>A0A090CZN3</accession>
<evidence type="ECO:0000256" key="3">
    <source>
        <dbReference type="ARBA" id="ARBA00022840"/>
    </source>
</evidence>
<feature type="binding site" evidence="4">
    <location>
        <begin position="7"/>
        <end position="11"/>
    </location>
    <ligand>
        <name>ATP</name>
        <dbReference type="ChEBI" id="CHEBI:30616"/>
    </ligand>
</feature>
<dbReference type="STRING" id="1437425.CSEC_1602"/>
<name>A0A090CZN3_9BACT</name>
<feature type="binding site" evidence="4">
    <location>
        <position position="56"/>
    </location>
    <ligand>
        <name>substrate</name>
    </ligand>
</feature>
<comment type="catalytic activity">
    <reaction evidence="5">
        <text>(6S)-5-formyl-5,6,7,8-tetrahydrofolate + ATP = (6R)-5,10-methenyltetrahydrofolate + ADP + phosphate</text>
        <dbReference type="Rhea" id="RHEA:10488"/>
        <dbReference type="ChEBI" id="CHEBI:30616"/>
        <dbReference type="ChEBI" id="CHEBI:43474"/>
        <dbReference type="ChEBI" id="CHEBI:57455"/>
        <dbReference type="ChEBI" id="CHEBI:57457"/>
        <dbReference type="ChEBI" id="CHEBI:456216"/>
        <dbReference type="EC" id="6.3.3.2"/>
    </reaction>
</comment>
<evidence type="ECO:0000256" key="5">
    <source>
        <dbReference type="RuleBase" id="RU361279"/>
    </source>
</evidence>
<keyword evidence="7" id="KW-1185">Reference proteome</keyword>
<dbReference type="GO" id="GO:0030272">
    <property type="term" value="F:5-formyltetrahydrofolate cyclo-ligase activity"/>
    <property type="evidence" value="ECO:0007669"/>
    <property type="project" value="UniProtKB-EC"/>
</dbReference>
<keyword evidence="3 4" id="KW-0067">ATP-binding</keyword>
<dbReference type="SUPFAM" id="SSF100950">
    <property type="entry name" value="NagB/RpiA/CoA transferase-like"/>
    <property type="match status" value="1"/>
</dbReference>
<protein>
    <recommendedName>
        <fullName evidence="5">5-formyltetrahydrofolate cyclo-ligase</fullName>
        <ecNumber evidence="5">6.3.3.2</ecNumber>
    </recommendedName>
</protein>
<comment type="caution">
    <text evidence="6">The sequence shown here is derived from an EMBL/GenBank/DDBJ whole genome shotgun (WGS) entry which is preliminary data.</text>
</comment>
<keyword evidence="2 4" id="KW-0547">Nucleotide-binding</keyword>
<dbReference type="AlphaFoldDB" id="A0A090CZN3"/>
<dbReference type="Proteomes" id="UP000031552">
    <property type="component" value="Unassembled WGS sequence"/>
</dbReference>
<dbReference type="PIRSF" id="PIRSF006806">
    <property type="entry name" value="FTHF_cligase"/>
    <property type="match status" value="1"/>
</dbReference>
<dbReference type="PANTHER" id="PTHR23407:SF1">
    <property type="entry name" value="5-FORMYLTETRAHYDROFOLATE CYCLO-LIGASE"/>
    <property type="match status" value="1"/>
</dbReference>
<dbReference type="eggNOG" id="COG0212">
    <property type="taxonomic scope" value="Bacteria"/>
</dbReference>
<evidence type="ECO:0000313" key="6">
    <source>
        <dbReference type="EMBL" id="CDR34416.1"/>
    </source>
</evidence>
<sequence length="184" mass="21236">MTVSELKHALREEFKRKREDLSEDRKRSAENELFDAIAYLSKKHSSILSFESFQTEISMLKINHFLEEEGKLLLPRVDSTHDLKAYAVKSREKELKISSFGLLEPDPDRSKEISPDQISLVLVPGLIFDSKCHRIGYGKGCYDRFLSKLKESCLFLGIGFREQYSKEILPVDEKDKALSALFLF</sequence>
<evidence type="ECO:0000256" key="1">
    <source>
        <dbReference type="ARBA" id="ARBA00010638"/>
    </source>
</evidence>
<keyword evidence="5" id="KW-0479">Metal-binding</keyword>
<dbReference type="NCBIfam" id="TIGR02727">
    <property type="entry name" value="MTHFS_bact"/>
    <property type="match status" value="1"/>
</dbReference>
<dbReference type="RefSeq" id="WP_053331918.1">
    <property type="nucleotide sequence ID" value="NZ_CCEJ010000008.1"/>
</dbReference>
<keyword evidence="5" id="KW-0460">Magnesium</keyword>
<dbReference type="GO" id="GO:0005524">
    <property type="term" value="F:ATP binding"/>
    <property type="evidence" value="ECO:0007669"/>
    <property type="project" value="UniProtKB-KW"/>
</dbReference>
<dbReference type="Pfam" id="PF01812">
    <property type="entry name" value="5-FTHF_cyc-lig"/>
    <property type="match status" value="1"/>
</dbReference>
<dbReference type="InterPro" id="IPR037171">
    <property type="entry name" value="NagB/RpiA_transferase-like"/>
</dbReference>
<organism evidence="6 7">
    <name type="scientific">Candidatus Criblamydia sequanensis CRIB-18</name>
    <dbReference type="NCBI Taxonomy" id="1437425"/>
    <lineage>
        <taxon>Bacteria</taxon>
        <taxon>Pseudomonadati</taxon>
        <taxon>Chlamydiota</taxon>
        <taxon>Chlamydiia</taxon>
        <taxon>Parachlamydiales</taxon>
        <taxon>Candidatus Criblamydiaceae</taxon>
        <taxon>Candidatus Criblamydia</taxon>
    </lineage>
</organism>
<evidence type="ECO:0000256" key="4">
    <source>
        <dbReference type="PIRSR" id="PIRSR006806-1"/>
    </source>
</evidence>
<dbReference type="GO" id="GO:0046872">
    <property type="term" value="F:metal ion binding"/>
    <property type="evidence" value="ECO:0007669"/>
    <property type="project" value="UniProtKB-KW"/>
</dbReference>
<dbReference type="GO" id="GO:0009396">
    <property type="term" value="P:folic acid-containing compound biosynthetic process"/>
    <property type="evidence" value="ECO:0007669"/>
    <property type="project" value="TreeGrafter"/>
</dbReference>
<evidence type="ECO:0000256" key="2">
    <source>
        <dbReference type="ARBA" id="ARBA00022741"/>
    </source>
</evidence>